<dbReference type="Proteomes" id="UP000245474">
    <property type="component" value="Unassembled WGS sequence"/>
</dbReference>
<name>A0A2U2N8D3_9GAMM</name>
<dbReference type="InterPro" id="IPR043144">
    <property type="entry name" value="Mal/L-sulf/L-lact_DH-like_ah"/>
</dbReference>
<reference evidence="3 4" key="1">
    <citation type="submission" date="2018-05" db="EMBL/GenBank/DDBJ databases">
        <title>Spiribacter halobius sp. nov., a moderately halophilic bacterium isolated from marine solar saltern.</title>
        <authorList>
            <person name="Zheng W.-S."/>
            <person name="Lu D.-C."/>
            <person name="Du Z.-J."/>
        </authorList>
    </citation>
    <scope>NUCLEOTIDE SEQUENCE [LARGE SCALE GENOMIC DNA]</scope>
    <source>
        <strain evidence="3 4">E85</strain>
    </source>
</reference>
<dbReference type="PANTHER" id="PTHR11091">
    <property type="entry name" value="OXIDOREDUCTASE-RELATED"/>
    <property type="match status" value="1"/>
</dbReference>
<dbReference type="InterPro" id="IPR003767">
    <property type="entry name" value="Malate/L-lactate_DH-like"/>
</dbReference>
<proteinExistence type="inferred from homology"/>
<comment type="caution">
    <text evidence="3">The sequence shown here is derived from an EMBL/GenBank/DDBJ whole genome shotgun (WGS) entry which is preliminary data.</text>
</comment>
<dbReference type="Gene3D" id="1.10.1530.10">
    <property type="match status" value="1"/>
</dbReference>
<protein>
    <submittedName>
        <fullName evidence="3">Sulfolactate dehydrogenase</fullName>
    </submittedName>
</protein>
<dbReference type="AlphaFoldDB" id="A0A2U2N8D3"/>
<dbReference type="GO" id="GO:0016491">
    <property type="term" value="F:oxidoreductase activity"/>
    <property type="evidence" value="ECO:0007669"/>
    <property type="project" value="UniProtKB-KW"/>
</dbReference>
<comment type="similarity">
    <text evidence="1">Belongs to the LDH2/MDH2 oxidoreductase family.</text>
</comment>
<dbReference type="PANTHER" id="PTHR11091:SF0">
    <property type="entry name" value="MALATE DEHYDROGENASE"/>
    <property type="match status" value="1"/>
</dbReference>
<accession>A0A2U2N8D3</accession>
<dbReference type="Pfam" id="PF02615">
    <property type="entry name" value="Ldh_2"/>
    <property type="match status" value="1"/>
</dbReference>
<keyword evidence="2" id="KW-0560">Oxidoreductase</keyword>
<evidence type="ECO:0000256" key="1">
    <source>
        <dbReference type="ARBA" id="ARBA00006056"/>
    </source>
</evidence>
<dbReference type="InterPro" id="IPR036111">
    <property type="entry name" value="Mal/L-sulfo/L-lacto_DH-like_sf"/>
</dbReference>
<organism evidence="3 4">
    <name type="scientific">Sediminicurvatus halobius</name>
    <dbReference type="NCBI Taxonomy" id="2182432"/>
    <lineage>
        <taxon>Bacteria</taxon>
        <taxon>Pseudomonadati</taxon>
        <taxon>Pseudomonadota</taxon>
        <taxon>Gammaproteobacteria</taxon>
        <taxon>Chromatiales</taxon>
        <taxon>Ectothiorhodospiraceae</taxon>
        <taxon>Sediminicurvatus</taxon>
    </lineage>
</organism>
<evidence type="ECO:0000313" key="4">
    <source>
        <dbReference type="Proteomes" id="UP000245474"/>
    </source>
</evidence>
<evidence type="ECO:0000313" key="3">
    <source>
        <dbReference type="EMBL" id="PWG65441.1"/>
    </source>
</evidence>
<dbReference type="SUPFAM" id="SSF89733">
    <property type="entry name" value="L-sulfolactate dehydrogenase-like"/>
    <property type="match status" value="1"/>
</dbReference>
<dbReference type="InterPro" id="IPR043143">
    <property type="entry name" value="Mal/L-sulf/L-lact_DH-like_NADP"/>
</dbReference>
<sequence>MTRHCTPEELRELVTAALERVNVRADGAAAVARALVAAECDELASHGLSRVAFYADQAASGKVDGQAEPKVEAAGAVVNVDAADGFAYLAIERGLETALARVGEQGIVAVGVGNSHHFGVAGHHVERIAEAGCIGIAFGNTPAAMAPWGGRRPLFGTNPIAFAAPRAGQAPLVMDLSLSRVARGKIMLAQREGQAIPEGWALDADGQPTTDPEAALAGSMVPLGEAKGSALALMVEILAGALTGSRFGFEAGSFFTAEGDPPRVGQLFLVLDPAAFGGAGDFAERLEHLLGAVAAEPGTRLPGARRLAARERIARDGIAVSDAAYADLRRRAGRHD</sequence>
<evidence type="ECO:0000256" key="2">
    <source>
        <dbReference type="ARBA" id="ARBA00023002"/>
    </source>
</evidence>
<dbReference type="EMBL" id="QFFI01000002">
    <property type="protein sequence ID" value="PWG65441.1"/>
    <property type="molecule type" value="Genomic_DNA"/>
</dbReference>
<dbReference type="OrthoDB" id="9769447at2"/>
<dbReference type="RefSeq" id="WP_109675528.1">
    <property type="nucleotide sequence ID" value="NZ_CP086615.1"/>
</dbReference>
<gene>
    <name evidence="3" type="ORF">DEM34_01480</name>
</gene>
<keyword evidence="4" id="KW-1185">Reference proteome</keyword>
<dbReference type="Gene3D" id="3.30.1370.60">
    <property type="entry name" value="Hypothetical oxidoreductase yiak, domain 2"/>
    <property type="match status" value="1"/>
</dbReference>